<reference evidence="1 2" key="1">
    <citation type="submission" date="2024-07" db="EMBL/GenBank/DDBJ databases">
        <title>Chromosome-level genome assembly of the water stick insect Ranatra chinensis (Heteroptera: Nepidae).</title>
        <authorList>
            <person name="Liu X."/>
        </authorList>
    </citation>
    <scope>NUCLEOTIDE SEQUENCE [LARGE SCALE GENOMIC DNA]</scope>
    <source>
        <strain evidence="1">Cailab_2021Rc</strain>
        <tissue evidence="1">Muscle</tissue>
    </source>
</reference>
<dbReference type="AlphaFoldDB" id="A0ABD0Y624"/>
<proteinExistence type="predicted"/>
<dbReference type="EMBL" id="JBFDAA010000013">
    <property type="protein sequence ID" value="KAL1122866.1"/>
    <property type="molecule type" value="Genomic_DNA"/>
</dbReference>
<protein>
    <submittedName>
        <fullName evidence="1">Uncharacterized protein</fullName>
    </submittedName>
</protein>
<sequence>MASNRRNMFYQNKKQETTEIGSVRSFGTRVLACGLRFFFPHLIFEVNERGSIMAAPPPGRQRHYIGRSLAEIASLLAIGHPNISFKARPSIRHYSDGQRGWPSPQVIAVTLPMFLARLHNNTIIYNSSTLVLFMVCCENSPLCFCTWDDMHRGLKKKKKY</sequence>
<evidence type="ECO:0000313" key="2">
    <source>
        <dbReference type="Proteomes" id="UP001558652"/>
    </source>
</evidence>
<evidence type="ECO:0000313" key="1">
    <source>
        <dbReference type="EMBL" id="KAL1122866.1"/>
    </source>
</evidence>
<comment type="caution">
    <text evidence="1">The sequence shown here is derived from an EMBL/GenBank/DDBJ whole genome shotgun (WGS) entry which is preliminary data.</text>
</comment>
<accession>A0ABD0Y624</accession>
<dbReference type="Proteomes" id="UP001558652">
    <property type="component" value="Unassembled WGS sequence"/>
</dbReference>
<name>A0ABD0Y624_9HEMI</name>
<organism evidence="1 2">
    <name type="scientific">Ranatra chinensis</name>
    <dbReference type="NCBI Taxonomy" id="642074"/>
    <lineage>
        <taxon>Eukaryota</taxon>
        <taxon>Metazoa</taxon>
        <taxon>Ecdysozoa</taxon>
        <taxon>Arthropoda</taxon>
        <taxon>Hexapoda</taxon>
        <taxon>Insecta</taxon>
        <taxon>Pterygota</taxon>
        <taxon>Neoptera</taxon>
        <taxon>Paraneoptera</taxon>
        <taxon>Hemiptera</taxon>
        <taxon>Heteroptera</taxon>
        <taxon>Panheteroptera</taxon>
        <taxon>Nepomorpha</taxon>
        <taxon>Nepidae</taxon>
        <taxon>Ranatrinae</taxon>
        <taxon>Ranatra</taxon>
    </lineage>
</organism>
<keyword evidence="2" id="KW-1185">Reference proteome</keyword>
<gene>
    <name evidence="1" type="ORF">AAG570_003192</name>
</gene>